<dbReference type="SMART" id="SM00235">
    <property type="entry name" value="ZnMc"/>
    <property type="match status" value="1"/>
</dbReference>
<evidence type="ECO:0000256" key="5">
    <source>
        <dbReference type="ARBA" id="ARBA00023049"/>
    </source>
</evidence>
<evidence type="ECO:0000313" key="11">
    <source>
        <dbReference type="WBParaSite" id="PTRK_0001428300.1"/>
    </source>
</evidence>
<protein>
    <recommendedName>
        <fullName evidence="8">Metalloendopeptidase</fullName>
        <ecNumber evidence="8">3.4.24.-</ecNumber>
    </recommendedName>
</protein>
<keyword evidence="5 7" id="KW-0482">Metalloprotease</keyword>
<keyword evidence="10" id="KW-1185">Reference proteome</keyword>
<dbReference type="SUPFAM" id="SSF55486">
    <property type="entry name" value="Metalloproteases ('zincins'), catalytic domain"/>
    <property type="match status" value="1"/>
</dbReference>
<accession>A0A0N4ZZH5</accession>
<dbReference type="Pfam" id="PF01400">
    <property type="entry name" value="Astacin"/>
    <property type="match status" value="1"/>
</dbReference>
<dbReference type="PROSITE" id="PS51864">
    <property type="entry name" value="ASTACIN"/>
    <property type="match status" value="1"/>
</dbReference>
<evidence type="ECO:0000313" key="10">
    <source>
        <dbReference type="Proteomes" id="UP000038045"/>
    </source>
</evidence>
<reference evidence="11" key="1">
    <citation type="submission" date="2017-02" db="UniProtKB">
        <authorList>
            <consortium name="WormBaseParasite"/>
        </authorList>
    </citation>
    <scope>IDENTIFICATION</scope>
</reference>
<comment type="cofactor">
    <cofactor evidence="7 8">
        <name>Zn(2+)</name>
        <dbReference type="ChEBI" id="CHEBI:29105"/>
    </cofactor>
    <text evidence="7 8">Binds 1 zinc ion per subunit.</text>
</comment>
<feature type="binding site" evidence="7">
    <location>
        <position position="117"/>
    </location>
    <ligand>
        <name>Zn(2+)</name>
        <dbReference type="ChEBI" id="CHEBI:29105"/>
        <note>catalytic</note>
    </ligand>
</feature>
<sequence>MFFFLLLMIYEYYKEIWKRAILVDYDTKWPLKIKYHVGSWLKKDVIKKAINQLQELTCIVFEESSSSFVSGSGILFVNRNGVCESRVGKSPYNNSQEIFLTTDCSNSLGVVLHELGHVLGLLHEHQRDDRWRYVWIEKKNIKPGKERSISIIYSGTQFKTFDIPYDFGSIMHYPSHASSISSKKPTIQSQSISLYNQMMGQLDGLSFNDARKLNRYYCLDKCRGKSIKCENGGYQNWRNCQSCTCPRGYSGNNCSQPQSFETLCSKNNIVVTEYLQMLQDSKIKKCNYHFKSENGKRIQLKLSSISTKKREICSPGYGIEIKYTIDKSSTGLCLCGTFENIYIITEGNEAYIEYHGLEYSNEFLIFYADYLNTSNSKICYDNLCVFYTQTL</sequence>
<dbReference type="InterPro" id="IPR006026">
    <property type="entry name" value="Peptidase_Metallo"/>
</dbReference>
<proteinExistence type="predicted"/>
<dbReference type="PROSITE" id="PS01186">
    <property type="entry name" value="EGF_2"/>
    <property type="match status" value="1"/>
</dbReference>
<dbReference type="PANTHER" id="PTHR10127">
    <property type="entry name" value="DISCOIDIN, CUB, EGF, LAMININ , AND ZINC METALLOPROTEASE DOMAIN CONTAINING"/>
    <property type="match status" value="1"/>
</dbReference>
<evidence type="ECO:0000256" key="2">
    <source>
        <dbReference type="ARBA" id="ARBA00022723"/>
    </source>
</evidence>
<dbReference type="WBParaSite" id="PTRK_0001428300.1">
    <property type="protein sequence ID" value="PTRK_0001428300.1"/>
    <property type="gene ID" value="PTRK_0001428300"/>
</dbReference>
<evidence type="ECO:0000256" key="3">
    <source>
        <dbReference type="ARBA" id="ARBA00022801"/>
    </source>
</evidence>
<evidence type="ECO:0000256" key="6">
    <source>
        <dbReference type="ARBA" id="ARBA00023157"/>
    </source>
</evidence>
<name>A0A0N4ZZH5_PARTI</name>
<dbReference type="AlphaFoldDB" id="A0A0N4ZZH5"/>
<evidence type="ECO:0000256" key="4">
    <source>
        <dbReference type="ARBA" id="ARBA00022833"/>
    </source>
</evidence>
<dbReference type="InterPro" id="IPR024079">
    <property type="entry name" value="MetalloPept_cat_dom_sf"/>
</dbReference>
<comment type="caution">
    <text evidence="7">Lacks conserved residue(s) required for the propagation of feature annotation.</text>
</comment>
<dbReference type="PANTHER" id="PTHR10127:SF780">
    <property type="entry name" value="METALLOENDOPEPTIDASE"/>
    <property type="match status" value="1"/>
</dbReference>
<organism evidence="10 11">
    <name type="scientific">Parastrongyloides trichosuri</name>
    <name type="common">Possum-specific nematode worm</name>
    <dbReference type="NCBI Taxonomy" id="131310"/>
    <lineage>
        <taxon>Eukaryota</taxon>
        <taxon>Metazoa</taxon>
        <taxon>Ecdysozoa</taxon>
        <taxon>Nematoda</taxon>
        <taxon>Chromadorea</taxon>
        <taxon>Rhabditida</taxon>
        <taxon>Tylenchina</taxon>
        <taxon>Panagrolaimomorpha</taxon>
        <taxon>Strongyloidoidea</taxon>
        <taxon>Strongyloididae</taxon>
        <taxon>Parastrongyloides</taxon>
    </lineage>
</organism>
<feature type="binding site" evidence="7">
    <location>
        <position position="123"/>
    </location>
    <ligand>
        <name>Zn(2+)</name>
        <dbReference type="ChEBI" id="CHEBI:29105"/>
        <note>catalytic</note>
    </ligand>
</feature>
<keyword evidence="3 7" id="KW-0378">Hydrolase</keyword>
<evidence type="ECO:0000256" key="7">
    <source>
        <dbReference type="PROSITE-ProRule" id="PRU01211"/>
    </source>
</evidence>
<dbReference type="GO" id="GO:0006508">
    <property type="term" value="P:proteolysis"/>
    <property type="evidence" value="ECO:0007669"/>
    <property type="project" value="UniProtKB-KW"/>
</dbReference>
<dbReference type="GO" id="GO:0004222">
    <property type="term" value="F:metalloendopeptidase activity"/>
    <property type="evidence" value="ECO:0007669"/>
    <property type="project" value="UniProtKB-UniRule"/>
</dbReference>
<dbReference type="GO" id="GO:0008270">
    <property type="term" value="F:zinc ion binding"/>
    <property type="evidence" value="ECO:0007669"/>
    <property type="project" value="UniProtKB-UniRule"/>
</dbReference>
<dbReference type="Proteomes" id="UP000038045">
    <property type="component" value="Unplaced"/>
</dbReference>
<dbReference type="PRINTS" id="PR00480">
    <property type="entry name" value="ASTACIN"/>
</dbReference>
<feature type="active site" evidence="7">
    <location>
        <position position="114"/>
    </location>
</feature>
<evidence type="ECO:0000256" key="8">
    <source>
        <dbReference type="RuleBase" id="RU361183"/>
    </source>
</evidence>
<evidence type="ECO:0000256" key="1">
    <source>
        <dbReference type="ARBA" id="ARBA00022670"/>
    </source>
</evidence>
<dbReference type="EC" id="3.4.24.-" evidence="8"/>
<feature type="domain" description="Peptidase M12A" evidence="9">
    <location>
        <begin position="19"/>
        <end position="223"/>
    </location>
</feature>
<keyword evidence="2 7" id="KW-0479">Metal-binding</keyword>
<dbReference type="Gene3D" id="3.40.390.10">
    <property type="entry name" value="Collagenase (Catalytic Domain)"/>
    <property type="match status" value="1"/>
</dbReference>
<dbReference type="InterPro" id="IPR001506">
    <property type="entry name" value="Peptidase_M12A"/>
</dbReference>
<keyword evidence="6" id="KW-1015">Disulfide bond</keyword>
<evidence type="ECO:0000259" key="9">
    <source>
        <dbReference type="PROSITE" id="PS51864"/>
    </source>
</evidence>
<keyword evidence="1 7" id="KW-0645">Protease</keyword>
<dbReference type="PROSITE" id="PS00022">
    <property type="entry name" value="EGF_1"/>
    <property type="match status" value="1"/>
</dbReference>
<keyword evidence="4 7" id="KW-0862">Zinc</keyword>
<dbReference type="InterPro" id="IPR000742">
    <property type="entry name" value="EGF"/>
</dbReference>
<feature type="binding site" evidence="7">
    <location>
        <position position="113"/>
    </location>
    <ligand>
        <name>Zn(2+)</name>
        <dbReference type="ChEBI" id="CHEBI:29105"/>
        <note>catalytic</note>
    </ligand>
</feature>